<keyword evidence="1" id="KW-0812">Transmembrane</keyword>
<keyword evidence="1" id="KW-0472">Membrane</keyword>
<dbReference type="KEGG" id="trb:HB776_22305"/>
<evidence type="ECO:0000256" key="1">
    <source>
        <dbReference type="SAM" id="Phobius"/>
    </source>
</evidence>
<accession>A0A7G6U3P5</accession>
<feature type="transmembrane region" description="Helical" evidence="1">
    <location>
        <begin position="46"/>
        <end position="66"/>
    </location>
</feature>
<evidence type="ECO:0000313" key="3">
    <source>
        <dbReference type="Proteomes" id="UP000515291"/>
    </source>
</evidence>
<sequence length="87" mass="10096">MQEFRDYLRAYLAHVRKHGWMKALGFALLWVVGMFVPAGARTFVQLPDWIAFSWMFGWAIGGYILAPYGMWKQQRATVINSVSPDRN</sequence>
<dbReference type="RefSeq" id="WP_184512300.1">
    <property type="nucleotide sequence ID" value="NZ_CP050292.1"/>
</dbReference>
<protein>
    <submittedName>
        <fullName evidence="2">Uncharacterized protein</fullName>
    </submittedName>
</protein>
<dbReference type="AlphaFoldDB" id="A0A7G6U3P5"/>
<dbReference type="Proteomes" id="UP000515291">
    <property type="component" value="Chromosome"/>
</dbReference>
<dbReference type="EMBL" id="CP050292">
    <property type="protein sequence ID" value="QND73627.1"/>
    <property type="molecule type" value="Genomic_DNA"/>
</dbReference>
<organism evidence="2 3">
    <name type="scientific">Tardiphaga robiniae</name>
    <dbReference type="NCBI Taxonomy" id="943830"/>
    <lineage>
        <taxon>Bacteria</taxon>
        <taxon>Pseudomonadati</taxon>
        <taxon>Pseudomonadota</taxon>
        <taxon>Alphaproteobacteria</taxon>
        <taxon>Hyphomicrobiales</taxon>
        <taxon>Nitrobacteraceae</taxon>
        <taxon>Tardiphaga</taxon>
    </lineage>
</organism>
<keyword evidence="1" id="KW-1133">Transmembrane helix</keyword>
<proteinExistence type="predicted"/>
<evidence type="ECO:0000313" key="2">
    <source>
        <dbReference type="EMBL" id="QND73627.1"/>
    </source>
</evidence>
<reference evidence="3" key="1">
    <citation type="journal article" date="2020" name="Mol. Plant Microbe">
        <title>Rhizobial microsymbionts of the narrowly endemic Oxytropis species growing in Kamchatka are characterized by significant genetic diversity and possess a set of genes that are associated with T3SS and T6SS secretion systems and can affect the development of symbiosis.</title>
        <authorList>
            <person name="Safronova V."/>
            <person name="Guro P."/>
            <person name="Sazanova A."/>
            <person name="Kuznetsova I."/>
            <person name="Belimov A."/>
            <person name="Yakubov V."/>
            <person name="Chirak E."/>
            <person name="Afonin A."/>
            <person name="Gogolev Y."/>
            <person name="Andronov E."/>
            <person name="Tikhonovich I."/>
        </authorList>
    </citation>
    <scope>NUCLEOTIDE SEQUENCE [LARGE SCALE GENOMIC DNA]</scope>
    <source>
        <strain evidence="3">581</strain>
    </source>
</reference>
<gene>
    <name evidence="2" type="ORF">HB776_22305</name>
</gene>
<name>A0A7G6U3P5_9BRAD</name>
<feature type="transmembrane region" description="Helical" evidence="1">
    <location>
        <begin position="20"/>
        <end position="40"/>
    </location>
</feature>